<proteinExistence type="predicted"/>
<dbReference type="Proteomes" id="UP000886824">
    <property type="component" value="Unassembled WGS sequence"/>
</dbReference>
<accession>A0A9D2CFF1</accession>
<protein>
    <recommendedName>
        <fullName evidence="3">Arc-like DNA binding domain-containing protein</fullName>
    </recommendedName>
</protein>
<dbReference type="AlphaFoldDB" id="A0A9D2CFF1"/>
<reference evidence="1" key="2">
    <citation type="submission" date="2021-04" db="EMBL/GenBank/DDBJ databases">
        <authorList>
            <person name="Gilroy R."/>
        </authorList>
    </citation>
    <scope>NUCLEOTIDE SEQUENCE</scope>
    <source>
        <strain evidence="1">CHK33-7979</strain>
    </source>
</reference>
<reference evidence="1" key="1">
    <citation type="journal article" date="2021" name="PeerJ">
        <title>Extensive microbial diversity within the chicken gut microbiome revealed by metagenomics and culture.</title>
        <authorList>
            <person name="Gilroy R."/>
            <person name="Ravi A."/>
            <person name="Getino M."/>
            <person name="Pursley I."/>
            <person name="Horton D.L."/>
            <person name="Alikhan N.F."/>
            <person name="Baker D."/>
            <person name="Gharbi K."/>
            <person name="Hall N."/>
            <person name="Watson M."/>
            <person name="Adriaenssens E.M."/>
            <person name="Foster-Nyarko E."/>
            <person name="Jarju S."/>
            <person name="Secka A."/>
            <person name="Antonio M."/>
            <person name="Oren A."/>
            <person name="Chaudhuri R.R."/>
            <person name="La Ragione R."/>
            <person name="Hildebrand F."/>
            <person name="Pallen M.J."/>
        </authorList>
    </citation>
    <scope>NUCLEOTIDE SEQUENCE</scope>
    <source>
        <strain evidence="1">CHK33-7979</strain>
    </source>
</reference>
<name>A0A9D2CFF1_9FIRM</name>
<dbReference type="SUPFAM" id="SSF47598">
    <property type="entry name" value="Ribbon-helix-helix"/>
    <property type="match status" value="1"/>
</dbReference>
<dbReference type="InterPro" id="IPR010985">
    <property type="entry name" value="Ribbon_hlx_hlx"/>
</dbReference>
<evidence type="ECO:0000313" key="2">
    <source>
        <dbReference type="Proteomes" id="UP000886824"/>
    </source>
</evidence>
<comment type="caution">
    <text evidence="1">The sequence shown here is derived from an EMBL/GenBank/DDBJ whole genome shotgun (WGS) entry which is preliminary data.</text>
</comment>
<gene>
    <name evidence="1" type="ORF">H9826_09590</name>
</gene>
<dbReference type="GO" id="GO:0006355">
    <property type="term" value="P:regulation of DNA-templated transcription"/>
    <property type="evidence" value="ECO:0007669"/>
    <property type="project" value="InterPro"/>
</dbReference>
<evidence type="ECO:0000313" key="1">
    <source>
        <dbReference type="EMBL" id="HIY74205.1"/>
    </source>
</evidence>
<dbReference type="EMBL" id="DXCX01000098">
    <property type="protein sequence ID" value="HIY74205.1"/>
    <property type="molecule type" value="Genomic_DNA"/>
</dbReference>
<organism evidence="1 2">
    <name type="scientific">Candidatus Intestinimonas merdavium</name>
    <dbReference type="NCBI Taxonomy" id="2838622"/>
    <lineage>
        <taxon>Bacteria</taxon>
        <taxon>Bacillati</taxon>
        <taxon>Bacillota</taxon>
        <taxon>Clostridia</taxon>
        <taxon>Eubacteriales</taxon>
        <taxon>Intestinimonas</taxon>
    </lineage>
</organism>
<evidence type="ECO:0008006" key="3">
    <source>
        <dbReference type="Google" id="ProtNLM"/>
    </source>
</evidence>
<sequence>MPFELKPTRKKVPSVYKSLYINERLAEQLDRIAKENETSFNNVVISMIEHCLAEGAEEKTKIETEKTQA</sequence>